<feature type="region of interest" description="Disordered" evidence="3">
    <location>
        <begin position="408"/>
        <end position="433"/>
    </location>
</feature>
<accession>A0ABR1B3Z0</accession>
<feature type="region of interest" description="Disordered" evidence="3">
    <location>
        <begin position="1123"/>
        <end position="1210"/>
    </location>
</feature>
<dbReference type="InterPro" id="IPR001660">
    <property type="entry name" value="SAM"/>
</dbReference>
<evidence type="ECO:0000313" key="8">
    <source>
        <dbReference type="EMBL" id="KAK6634205.1"/>
    </source>
</evidence>
<feature type="region of interest" description="Disordered" evidence="3">
    <location>
        <begin position="1371"/>
        <end position="1443"/>
    </location>
</feature>
<dbReference type="SMART" id="SM00228">
    <property type="entry name" value="PDZ"/>
    <property type="match status" value="1"/>
</dbReference>
<evidence type="ECO:0000259" key="5">
    <source>
        <dbReference type="PROSITE" id="PS50105"/>
    </source>
</evidence>
<evidence type="ECO:0000313" key="9">
    <source>
        <dbReference type="Proteomes" id="UP001359485"/>
    </source>
</evidence>
<feature type="compositionally biased region" description="Polar residues" evidence="3">
    <location>
        <begin position="1193"/>
        <end position="1210"/>
    </location>
</feature>
<feature type="region of interest" description="Disordered" evidence="3">
    <location>
        <begin position="335"/>
        <end position="375"/>
    </location>
</feature>
<feature type="compositionally biased region" description="Low complexity" evidence="3">
    <location>
        <begin position="934"/>
        <end position="958"/>
    </location>
</feature>
<feature type="compositionally biased region" description="Basic and acidic residues" evidence="3">
    <location>
        <begin position="1173"/>
        <end position="1182"/>
    </location>
</feature>
<dbReference type="SUPFAM" id="SSF47769">
    <property type="entry name" value="SAM/Pointed domain"/>
    <property type="match status" value="1"/>
</dbReference>
<dbReference type="Pfam" id="PF10534">
    <property type="entry name" value="CRIC_ras_sig"/>
    <property type="match status" value="1"/>
</dbReference>
<evidence type="ECO:0000256" key="2">
    <source>
        <dbReference type="ARBA" id="ARBA00022553"/>
    </source>
</evidence>
<feature type="domain" description="PH" evidence="4">
    <location>
        <begin position="1013"/>
        <end position="1113"/>
    </location>
</feature>
<dbReference type="CDD" id="cd13326">
    <property type="entry name" value="PH_CNK_insect-like"/>
    <property type="match status" value="1"/>
</dbReference>
<dbReference type="InterPro" id="IPR013761">
    <property type="entry name" value="SAM/pointed_sf"/>
</dbReference>
<dbReference type="Proteomes" id="UP001359485">
    <property type="component" value="Unassembled WGS sequence"/>
</dbReference>
<sequence>MAYVSVAEWRPEQVTEWLKGLDNSIVSYIHWFSNNEVNGQQLLNLSPDELTHLGVYKLGHQELILEAVQQLRNFHYDLDRENLQFLALKLSCAANSLFSEIRDQAESSSVPTQIMADVANVIHNVKPLVSWLDRPPFSGQLQYTEFKSQLLSLSLEMATSAQRDRFAERPVAEIRTCSSKLAKLADSIIQDFKDPMILQPATLDLATIKKRVGEDLDFFLVPSFHGIHQIGDMKLSSPAHQSGKIQQGDEIVQVNYQTVVGWSRKKVLALFEESPNDLLLTLKRRPRHVKMYGQIYMKPYRLPSRKRALPYSRWNDNLPSPRPELLTIPHFDTTSLTKKMENDQTLSLEPSGTSSSSDEEFGHQSDSQSPSSMRLYLPKPRASIQRRFTLSGPPRPSAQSEQFWRELQMERSWRSNQSNSQINKSSVQNVGSKEGNVDEMFQLRDKSASLGNSIASASSRSTTCVPFRKDRIGSVKFDLPKFDSFKSDKLIEGEKDKMACDTDVKTIASEVNKKSLSNVLDTKAASHPTSLSITELNKLKRNAFFNNMECTRAQSDVTGKLRKEGSSDKVKRVVENFKSEINKTKYDVAELEGFKSPGKVMELIESFEKKEILNSRNKSDSYTLEKPHGFKEAQEKKISGQSNVVSNCDAADKNNLSEYKAISPEGRKETNAIEHCDLDKNNSNESSPRSSSSSVKTCIEDYSIGMKNNSVPDVNPNEHQMKQNSSEENISYKENICNSNKNVECSAVDVDCINGASKKLESMNDKIGKSDENISGYVDMDRNGGLPKNEIPDQGNTSGLMRKNEDSSKPIPAQRSKIPFDKNLNGSSVSNPFPLPPKPRTKYLTTSQDNNLAGNPLNNQTPPEPPPRPNNTFSKPVTYKRGEIVVEARKNEVKNSSVTDIDRILPEPPSPRGPPTPIPIIVTPEPQVVHHDNTSVSSTPSSPVRKVTKAKNATSSSSSEKEKPKSSGGTLESLKSMLILGRKSGSLNSPRSLRKKSSILAKKRNVSVKDITPYENSGFLYYRNRKGSAEVQVYWTKHFFVLQGSNFYGFKSKESTKADLFIHLPGFTCSVAEEVKSKDFPFKIYHTGTVFYFAANSKENLQQWLDFVNLAISLQPDGKNVPETVTFSQTDSDSSDTDVEPETCFPTSPKMKKVLGASSLPKPARSHQNLATESKKGHDIQRRFGSLKKLSSRKNSTSSNQFSNSGETTEVASLDRKYLRFLGQKNSPTPVPTSGFRSYRRMNPTLVAPPKSGAYQQIQNLSGKSGVRSKASENNADLSHTNLREPPVLLRKPLHSSNPSLVHPEMADYRITQERLSEFRRLRNQGNPPERSRFMTLEQFLQEDAFRSNRNRTAELGGFITLEQFLLRQEEERQRSMKSEDRPGPSHELAHFEREYEEERRHQDSQSRFRGHLVQGTSGSSNQLVTNYPKKPVLDRPQVAPRNKELNLSVPGVAKNINVHQPQSHSQPIASTSQGETGETTFMGANRENHLVVRNTSDVNCPLVESNSSQILDENTNLSYEGIEYPPAFEPETYTLQHMLKTRQKRSQDRKN</sequence>
<dbReference type="Gene3D" id="1.10.150.50">
    <property type="entry name" value="Transcription Factor, Ets-1"/>
    <property type="match status" value="1"/>
</dbReference>
<gene>
    <name evidence="8" type="ORF">RUM44_004813</name>
</gene>
<feature type="region of interest" description="Disordered" evidence="3">
    <location>
        <begin position="767"/>
        <end position="972"/>
    </location>
</feature>
<comment type="caution">
    <text evidence="8">The sequence shown here is derived from an EMBL/GenBank/DDBJ whole genome shotgun (WGS) entry which is preliminary data.</text>
</comment>
<dbReference type="InterPro" id="IPR051566">
    <property type="entry name" value="CNKSR"/>
</dbReference>
<dbReference type="PROSITE" id="PS50105">
    <property type="entry name" value="SAM_DOMAIN"/>
    <property type="match status" value="1"/>
</dbReference>
<feature type="compositionally biased region" description="Low complexity" evidence="3">
    <location>
        <begin position="347"/>
        <end position="356"/>
    </location>
</feature>
<dbReference type="PROSITE" id="PS51290">
    <property type="entry name" value="CRIC"/>
    <property type="match status" value="1"/>
</dbReference>
<feature type="compositionally biased region" description="Low complexity" evidence="3">
    <location>
        <begin position="415"/>
        <end position="429"/>
    </location>
</feature>
<dbReference type="PANTHER" id="PTHR12844:SF42">
    <property type="entry name" value="CONNECTOR ENHANCER OF KSR PROTEIN CNK"/>
    <property type="match status" value="1"/>
</dbReference>
<dbReference type="EMBL" id="JAWJWF010000004">
    <property type="protein sequence ID" value="KAK6634205.1"/>
    <property type="molecule type" value="Genomic_DNA"/>
</dbReference>
<evidence type="ECO:0000259" key="4">
    <source>
        <dbReference type="PROSITE" id="PS50003"/>
    </source>
</evidence>
<dbReference type="PANTHER" id="PTHR12844">
    <property type="entry name" value="CONNECTOR ENCHANCER OF KINASE SUPPRESSOR OF RAS"/>
    <property type="match status" value="1"/>
</dbReference>
<dbReference type="Pfam" id="PF00536">
    <property type="entry name" value="SAM_1"/>
    <property type="match status" value="1"/>
</dbReference>
<dbReference type="InterPro" id="IPR011993">
    <property type="entry name" value="PH-like_dom_sf"/>
</dbReference>
<comment type="similarity">
    <text evidence="1">Belongs to the CNKSR family.</text>
</comment>
<dbReference type="Pfam" id="PF00169">
    <property type="entry name" value="PH"/>
    <property type="match status" value="1"/>
</dbReference>
<dbReference type="PROSITE" id="PS50106">
    <property type="entry name" value="PDZ"/>
    <property type="match status" value="1"/>
</dbReference>
<dbReference type="Pfam" id="PF00595">
    <property type="entry name" value="PDZ"/>
    <property type="match status" value="1"/>
</dbReference>
<dbReference type="SUPFAM" id="SSF50729">
    <property type="entry name" value="PH domain-like"/>
    <property type="match status" value="1"/>
</dbReference>
<feature type="compositionally biased region" description="Polar residues" evidence="3">
    <location>
        <begin position="843"/>
        <end position="853"/>
    </location>
</feature>
<proteinExistence type="inferred from homology"/>
<keyword evidence="9" id="KW-1185">Reference proteome</keyword>
<dbReference type="InterPro" id="IPR001849">
    <property type="entry name" value="PH_domain"/>
</dbReference>
<organism evidence="8 9">
    <name type="scientific">Polyplax serrata</name>
    <name type="common">Common mouse louse</name>
    <dbReference type="NCBI Taxonomy" id="468196"/>
    <lineage>
        <taxon>Eukaryota</taxon>
        <taxon>Metazoa</taxon>
        <taxon>Ecdysozoa</taxon>
        <taxon>Arthropoda</taxon>
        <taxon>Hexapoda</taxon>
        <taxon>Insecta</taxon>
        <taxon>Pterygota</taxon>
        <taxon>Neoptera</taxon>
        <taxon>Paraneoptera</taxon>
        <taxon>Psocodea</taxon>
        <taxon>Troctomorpha</taxon>
        <taxon>Phthiraptera</taxon>
        <taxon>Anoplura</taxon>
        <taxon>Polyplacidae</taxon>
        <taxon>Polyplax</taxon>
    </lineage>
</organism>
<feature type="compositionally biased region" description="Basic and acidic residues" evidence="3">
    <location>
        <begin position="1371"/>
        <end position="1407"/>
    </location>
</feature>
<feature type="domain" description="SAM" evidence="5">
    <location>
        <begin position="9"/>
        <end position="74"/>
    </location>
</feature>
<dbReference type="SMART" id="SM00233">
    <property type="entry name" value="PH"/>
    <property type="match status" value="1"/>
</dbReference>
<dbReference type="PROSITE" id="PS50003">
    <property type="entry name" value="PH_DOMAIN"/>
    <property type="match status" value="1"/>
</dbReference>
<dbReference type="InterPro" id="IPR036034">
    <property type="entry name" value="PDZ_sf"/>
</dbReference>
<feature type="domain" description="PDZ" evidence="6">
    <location>
        <begin position="205"/>
        <end position="286"/>
    </location>
</feature>
<feature type="compositionally biased region" description="Basic and acidic residues" evidence="3">
    <location>
        <begin position="880"/>
        <end position="893"/>
    </location>
</feature>
<evidence type="ECO:0008006" key="10">
    <source>
        <dbReference type="Google" id="ProtNLM"/>
    </source>
</evidence>
<name>A0ABR1B3Z0_POLSC</name>
<protein>
    <recommendedName>
        <fullName evidence="10">Connector enhancer of kinase suppressor of ras 2</fullName>
    </recommendedName>
</protein>
<dbReference type="Gene3D" id="2.30.42.10">
    <property type="match status" value="1"/>
</dbReference>
<evidence type="ECO:0000259" key="7">
    <source>
        <dbReference type="PROSITE" id="PS51290"/>
    </source>
</evidence>
<feature type="compositionally biased region" description="Pro residues" evidence="3">
    <location>
        <begin position="906"/>
        <end position="918"/>
    </location>
</feature>
<evidence type="ECO:0000256" key="3">
    <source>
        <dbReference type="SAM" id="MobiDB-lite"/>
    </source>
</evidence>
<keyword evidence="2" id="KW-0597">Phosphoprotein</keyword>
<dbReference type="CDD" id="cd09511">
    <property type="entry name" value="SAM_CNK1_2_3-suppressor"/>
    <property type="match status" value="1"/>
</dbReference>
<evidence type="ECO:0000256" key="1">
    <source>
        <dbReference type="ARBA" id="ARBA00009498"/>
    </source>
</evidence>
<dbReference type="InterPro" id="IPR049628">
    <property type="entry name" value="CNK1-3_SAM"/>
</dbReference>
<dbReference type="SMART" id="SM00454">
    <property type="entry name" value="SAM"/>
    <property type="match status" value="1"/>
</dbReference>
<reference evidence="8 9" key="1">
    <citation type="submission" date="2023-09" db="EMBL/GenBank/DDBJ databases">
        <title>Genomes of two closely related lineages of the louse Polyplax serrata with different host specificities.</title>
        <authorList>
            <person name="Martinu J."/>
            <person name="Tarabai H."/>
            <person name="Stefka J."/>
            <person name="Hypsa V."/>
        </authorList>
    </citation>
    <scope>NUCLEOTIDE SEQUENCE [LARGE SCALE GENOMIC DNA]</scope>
    <source>
        <strain evidence="8">98ZLc_SE</strain>
    </source>
</reference>
<dbReference type="Gene3D" id="2.30.29.30">
    <property type="entry name" value="Pleckstrin-homology domain (PH domain)/Phosphotyrosine-binding domain (PTB)"/>
    <property type="match status" value="1"/>
</dbReference>
<feature type="domain" description="CRIC" evidence="7">
    <location>
        <begin position="82"/>
        <end position="168"/>
    </location>
</feature>
<dbReference type="SUPFAM" id="SSF50156">
    <property type="entry name" value="PDZ domain-like"/>
    <property type="match status" value="1"/>
</dbReference>
<feature type="compositionally biased region" description="Polar residues" evidence="3">
    <location>
        <begin position="1415"/>
        <end position="1426"/>
    </location>
</feature>
<dbReference type="InterPro" id="IPR001478">
    <property type="entry name" value="PDZ"/>
</dbReference>
<evidence type="ECO:0000259" key="6">
    <source>
        <dbReference type="PROSITE" id="PS50106"/>
    </source>
</evidence>
<dbReference type="InterPro" id="IPR017874">
    <property type="entry name" value="CRIC_domain"/>
</dbReference>